<evidence type="ECO:0000313" key="2">
    <source>
        <dbReference type="Proteomes" id="UP001152485"/>
    </source>
</evidence>
<proteinExistence type="predicted"/>
<name>A0ABN8US18_9GAMM</name>
<dbReference type="RefSeq" id="WP_261595487.1">
    <property type="nucleotide sequence ID" value="NZ_CAMAPD010000049.1"/>
</dbReference>
<comment type="caution">
    <text evidence="1">The sequence shown here is derived from an EMBL/GenBank/DDBJ whole genome shotgun (WGS) entry which is preliminary data.</text>
</comment>
<protein>
    <submittedName>
        <fullName evidence="1">Uncharacterized protein</fullName>
    </submittedName>
</protein>
<reference evidence="1 2" key="1">
    <citation type="submission" date="2022-07" db="EMBL/GenBank/DDBJ databases">
        <authorList>
            <person name="Criscuolo A."/>
        </authorList>
    </citation>
    <scope>NUCLEOTIDE SEQUENCE [LARGE SCALE GENOMIC DNA]</scope>
    <source>
        <strain evidence="2">CIP 111951</strain>
    </source>
</reference>
<accession>A0ABN8US18</accession>
<sequence length="74" mass="8543">MNRFKLLDELDRLNIPTAYYSIKGAMDDRICLDEINGQWVVYYIERGKKSELGAFSTESEACSFMLSQLKPTVE</sequence>
<gene>
    <name evidence="1" type="ORF">PSECIP111951_04182</name>
</gene>
<evidence type="ECO:0000313" key="1">
    <source>
        <dbReference type="EMBL" id="CAH9068527.1"/>
    </source>
</evidence>
<dbReference type="EMBL" id="CAMAPD010000049">
    <property type="protein sequence ID" value="CAH9068527.1"/>
    <property type="molecule type" value="Genomic_DNA"/>
</dbReference>
<organism evidence="1 2">
    <name type="scientific">Pseudoalteromonas holothuriae</name>
    <dbReference type="NCBI Taxonomy" id="2963714"/>
    <lineage>
        <taxon>Bacteria</taxon>
        <taxon>Pseudomonadati</taxon>
        <taxon>Pseudomonadota</taxon>
        <taxon>Gammaproteobacteria</taxon>
        <taxon>Alteromonadales</taxon>
        <taxon>Pseudoalteromonadaceae</taxon>
        <taxon>Pseudoalteromonas</taxon>
    </lineage>
</organism>
<dbReference type="Proteomes" id="UP001152485">
    <property type="component" value="Unassembled WGS sequence"/>
</dbReference>